<gene>
    <name evidence="2" type="ORF">FOB44_14475</name>
</gene>
<keyword evidence="3" id="KW-1185">Reference proteome</keyword>
<protein>
    <submittedName>
        <fullName evidence="2">DUF4421 domain-containing protein</fullName>
    </submittedName>
</protein>
<dbReference type="InterPro" id="IPR025535">
    <property type="entry name" value="DUF4421"/>
</dbReference>
<accession>A0ABX6KT55</accession>
<dbReference type="RefSeq" id="WP_168238953.1">
    <property type="nucleotide sequence ID" value="NZ_CP050995.1"/>
</dbReference>
<dbReference type="Pfam" id="PF14391">
    <property type="entry name" value="DUF4421"/>
    <property type="match status" value="1"/>
</dbReference>
<dbReference type="EMBL" id="CP050995">
    <property type="protein sequence ID" value="QIY91787.1"/>
    <property type="molecule type" value="Genomic_DNA"/>
</dbReference>
<feature type="chain" id="PRO_5047152057" evidence="1">
    <location>
        <begin position="21"/>
        <end position="339"/>
    </location>
</feature>
<keyword evidence="1" id="KW-0732">Signal</keyword>
<proteinExistence type="predicted"/>
<evidence type="ECO:0000313" key="3">
    <source>
        <dbReference type="Proteomes" id="UP000501570"/>
    </source>
</evidence>
<sequence>MNLQKAKFVLLFLFAILSKAQTDTDTANIKSYADQVMIRANLDTNIESYVFSAGKGKDEFETILSINNKTKTSVSIDYKIISATISFAPRFLEGNNDDKMKGKSSYTDLSFRFFPGRFIQNVYYKNVRGFYVENMKDLSSEWQEGRDPYIQFPDLRVQTFGGSTSYILNENFSARSIYTQGEWQKESSGSWIPFVDYDLTIFRNTIDGVKSKEIQYNIGGNIGYFYNWVIGKKVSISPYLAVGIGGKFSSYKDIENERARENAQYATMRMQGGLHAGYNTDRFLFGGKLNFSAYAYDQKQNQTIENNTVYGLLYIGYRFAPPKVVEKTYDKIQKKIPVL</sequence>
<feature type="signal peptide" evidence="1">
    <location>
        <begin position="1"/>
        <end position="20"/>
    </location>
</feature>
<dbReference type="Proteomes" id="UP000501570">
    <property type="component" value="Chromosome"/>
</dbReference>
<organism evidence="2 3">
    <name type="scientific">Chryseobacterium gallinarum</name>
    <dbReference type="NCBI Taxonomy" id="1324352"/>
    <lineage>
        <taxon>Bacteria</taxon>
        <taxon>Pseudomonadati</taxon>
        <taxon>Bacteroidota</taxon>
        <taxon>Flavobacteriia</taxon>
        <taxon>Flavobacteriales</taxon>
        <taxon>Weeksellaceae</taxon>
        <taxon>Chryseobacterium group</taxon>
        <taxon>Chryseobacterium</taxon>
    </lineage>
</organism>
<name>A0ABX6KT55_CHRGL</name>
<reference evidence="2 3" key="1">
    <citation type="submission" date="2019-09" db="EMBL/GenBank/DDBJ databases">
        <title>FDA dAtabase for Regulatory Grade micrObial Sequences (FDA-ARGOS): Supporting development and validation of Infectious Disease Dx tests.</title>
        <authorList>
            <person name="Sciortino C."/>
            <person name="Tallon L."/>
            <person name="Sadzewicz L."/>
            <person name="Vavikolanu K."/>
            <person name="Mehta A."/>
            <person name="Aluvathingal J."/>
            <person name="Nadendla S."/>
            <person name="Nandy P."/>
            <person name="Geyer C."/>
            <person name="Yan Y."/>
            <person name="Sichtig H."/>
        </authorList>
    </citation>
    <scope>NUCLEOTIDE SEQUENCE [LARGE SCALE GENOMIC DNA]</scope>
    <source>
        <strain evidence="2 3">FDAARGOS_636</strain>
    </source>
</reference>
<evidence type="ECO:0000313" key="2">
    <source>
        <dbReference type="EMBL" id="QIY91787.1"/>
    </source>
</evidence>
<evidence type="ECO:0000256" key="1">
    <source>
        <dbReference type="SAM" id="SignalP"/>
    </source>
</evidence>